<dbReference type="EMBL" id="ABYJ02000192">
    <property type="protein sequence ID" value="EEU99594.1"/>
    <property type="molecule type" value="Genomic_DNA"/>
</dbReference>
<comment type="caution">
    <text evidence="1">The sequence shown here is derived from an EMBL/GenBank/DDBJ whole genome shotgun (WGS) entry which is preliminary data.</text>
</comment>
<evidence type="ECO:0000313" key="2">
    <source>
        <dbReference type="Proteomes" id="UP000004828"/>
    </source>
</evidence>
<reference evidence="1 2" key="1">
    <citation type="submission" date="2009-08" db="EMBL/GenBank/DDBJ databases">
        <authorList>
            <person name="Weinstock G."/>
            <person name="Sodergren E."/>
            <person name="Clifton S."/>
            <person name="Fulton L."/>
            <person name="Fulton B."/>
            <person name="Courtney L."/>
            <person name="Fronick C."/>
            <person name="Harrison M."/>
            <person name="Strong C."/>
            <person name="Farmer C."/>
            <person name="Delahaunty K."/>
            <person name="Markovic C."/>
            <person name="Hall O."/>
            <person name="Minx P."/>
            <person name="Tomlinson C."/>
            <person name="Mitreva M."/>
            <person name="Nelson J."/>
            <person name="Hou S."/>
            <person name="Wollam A."/>
            <person name="Pepin K.H."/>
            <person name="Johnson M."/>
            <person name="Bhonagiri V."/>
            <person name="Nash W.E."/>
            <person name="Warren W."/>
            <person name="Chinwalla A."/>
            <person name="Mardis E.R."/>
            <person name="Wilson R.K."/>
        </authorList>
    </citation>
    <scope>NUCLEOTIDE SEQUENCE [LARGE SCALE GENOMIC DNA]</scope>
    <source>
        <strain evidence="1 2">L1-82</strain>
    </source>
</reference>
<accession>C7GF44</accession>
<dbReference type="AlphaFoldDB" id="C7GF44"/>
<gene>
    <name evidence="1" type="ORF">ROSINTL182_08547</name>
</gene>
<organism evidence="1 2">
    <name type="scientific">Roseburia intestinalis L1-82</name>
    <dbReference type="NCBI Taxonomy" id="536231"/>
    <lineage>
        <taxon>Bacteria</taxon>
        <taxon>Bacillati</taxon>
        <taxon>Bacillota</taxon>
        <taxon>Clostridia</taxon>
        <taxon>Lachnospirales</taxon>
        <taxon>Lachnospiraceae</taxon>
        <taxon>Roseburia</taxon>
    </lineage>
</organism>
<name>C7GF44_9FIRM</name>
<proteinExistence type="predicted"/>
<dbReference type="Proteomes" id="UP000004828">
    <property type="component" value="Unassembled WGS sequence"/>
</dbReference>
<evidence type="ECO:0000313" key="1">
    <source>
        <dbReference type="EMBL" id="EEU99594.1"/>
    </source>
</evidence>
<protein>
    <submittedName>
        <fullName evidence="1">Uncharacterized protein</fullName>
    </submittedName>
</protein>
<dbReference type="HOGENOM" id="CLU_162525_0_0_9"/>
<sequence length="97" mass="11346">MDSIGFRGQCLSVLQNGKAEKMSRKDQKIYCNCCGKMICLLSEKDRTSFLTVEKEWGYFSDKKDGRIHRMDICESCYEKMVEKFVIPPEEKQVTEFV</sequence>